<evidence type="ECO:0000313" key="1">
    <source>
        <dbReference type="EMBL" id="GAI16422.1"/>
    </source>
</evidence>
<feature type="non-terminal residue" evidence="1">
    <location>
        <position position="1"/>
    </location>
</feature>
<protein>
    <submittedName>
        <fullName evidence="1">Uncharacterized protein</fullName>
    </submittedName>
</protein>
<organism evidence="1">
    <name type="scientific">marine sediment metagenome</name>
    <dbReference type="NCBI Taxonomy" id="412755"/>
    <lineage>
        <taxon>unclassified sequences</taxon>
        <taxon>metagenomes</taxon>
        <taxon>ecological metagenomes</taxon>
    </lineage>
</organism>
<dbReference type="EMBL" id="BARV01009474">
    <property type="protein sequence ID" value="GAI16422.1"/>
    <property type="molecule type" value="Genomic_DNA"/>
</dbReference>
<gene>
    <name evidence="1" type="ORF">S06H3_18673</name>
</gene>
<sequence length="33" mass="3935">ELFTANNKEAVEDFRIKFLSKKGIMGIHYYEKN</sequence>
<dbReference type="AlphaFoldDB" id="X1LAS2"/>
<comment type="caution">
    <text evidence="1">The sequence shown here is derived from an EMBL/GenBank/DDBJ whole genome shotgun (WGS) entry which is preliminary data.</text>
</comment>
<accession>X1LAS2</accession>
<proteinExistence type="predicted"/>
<name>X1LAS2_9ZZZZ</name>
<reference evidence="1" key="1">
    <citation type="journal article" date="2014" name="Front. Microbiol.">
        <title>High frequency of phylogenetically diverse reductive dehalogenase-homologous genes in deep subseafloor sedimentary metagenomes.</title>
        <authorList>
            <person name="Kawai M."/>
            <person name="Futagami T."/>
            <person name="Toyoda A."/>
            <person name="Takaki Y."/>
            <person name="Nishi S."/>
            <person name="Hori S."/>
            <person name="Arai W."/>
            <person name="Tsubouchi T."/>
            <person name="Morono Y."/>
            <person name="Uchiyama I."/>
            <person name="Ito T."/>
            <person name="Fujiyama A."/>
            <person name="Inagaki F."/>
            <person name="Takami H."/>
        </authorList>
    </citation>
    <scope>NUCLEOTIDE SEQUENCE</scope>
    <source>
        <strain evidence="1">Expedition CK06-06</strain>
    </source>
</reference>